<accession>A0A077QKT4</accession>
<sequence>MKHLTSLERSKLQLTMMSRLYDVFGDVQSDVEITPEYIQKTLVQFMQMATGNNYHIAKSVRIGFGELQQISECADRAKTGDIITMR</sequence>
<evidence type="ECO:0000313" key="1">
    <source>
        <dbReference type="EMBL" id="CDH34179.1"/>
    </source>
</evidence>
<dbReference type="EMBL" id="CBTB010000219">
    <property type="protein sequence ID" value="CDH34179.1"/>
    <property type="molecule type" value="Genomic_DNA"/>
</dbReference>
<dbReference type="Proteomes" id="UP000028480">
    <property type="component" value="Unassembled WGS sequence"/>
</dbReference>
<name>A0A077QKT4_XENBV</name>
<dbReference type="HOGENOM" id="CLU_180151_0_0_6"/>
<proteinExistence type="predicted"/>
<dbReference type="RefSeq" id="WP_038190318.1">
    <property type="nucleotide sequence ID" value="NZ_CAWLWA010000202.1"/>
</dbReference>
<comment type="caution">
    <text evidence="1">The sequence shown here is derived from an EMBL/GenBank/DDBJ whole genome shotgun (WGS) entry which is preliminary data.</text>
</comment>
<gene>
    <name evidence="1" type="ORF">XBI1_2960056</name>
</gene>
<protein>
    <submittedName>
        <fullName evidence="1">Uncharacterized protein</fullName>
    </submittedName>
</protein>
<organism evidence="1">
    <name type="scientific">Xenorhabdus bovienii str. Intermedium</name>
    <dbReference type="NCBI Taxonomy" id="1379677"/>
    <lineage>
        <taxon>Bacteria</taxon>
        <taxon>Pseudomonadati</taxon>
        <taxon>Pseudomonadota</taxon>
        <taxon>Gammaproteobacteria</taxon>
        <taxon>Enterobacterales</taxon>
        <taxon>Morganellaceae</taxon>
        <taxon>Xenorhabdus</taxon>
    </lineage>
</organism>
<reference evidence="1" key="1">
    <citation type="submission" date="2013-07" db="EMBL/GenBank/DDBJ databases">
        <title>Sub-species coevolution in mutualistic symbiosis.</title>
        <authorList>
            <person name="Murfin K."/>
            <person name="Klassen J."/>
            <person name="Lee M."/>
            <person name="Forst S."/>
            <person name="Stock P."/>
            <person name="Goodrich-Blair H."/>
        </authorList>
    </citation>
    <scope>NUCLEOTIDE SEQUENCE [LARGE SCALE GENOMIC DNA]</scope>
    <source>
        <strain evidence="1">Intermedium</strain>
    </source>
</reference>
<dbReference type="AlphaFoldDB" id="A0A077QKT4"/>